<name>A0A7V9ADG2_9BACT</name>
<keyword evidence="2" id="KW-1185">Reference proteome</keyword>
<organism evidence="1 2">
    <name type="scientific">Thermogemmata fonticola</name>
    <dbReference type="NCBI Taxonomy" id="2755323"/>
    <lineage>
        <taxon>Bacteria</taxon>
        <taxon>Pseudomonadati</taxon>
        <taxon>Planctomycetota</taxon>
        <taxon>Planctomycetia</taxon>
        <taxon>Gemmatales</taxon>
        <taxon>Gemmataceae</taxon>
        <taxon>Thermogemmata</taxon>
    </lineage>
</organism>
<dbReference type="AlphaFoldDB" id="A0A7V9ADG2"/>
<comment type="caution">
    <text evidence="1">The sequence shown here is derived from an EMBL/GenBank/DDBJ whole genome shotgun (WGS) entry which is preliminary data.</text>
</comment>
<gene>
    <name evidence="1" type="ORF">H0921_16680</name>
</gene>
<reference evidence="1 2" key="1">
    <citation type="submission" date="2020-07" db="EMBL/GenBank/DDBJ databases">
        <title>Thermogemmata thermophila gen. nov., sp. nov., a novel moderate thermophilic planctomycete from a Kamchatka hot spring.</title>
        <authorList>
            <person name="Elcheninov A.G."/>
            <person name="Podosokorskaya O.A."/>
            <person name="Kovaleva O.L."/>
            <person name="Novikov A."/>
            <person name="Bonch-Osmolovskaya E.A."/>
            <person name="Toshchakov S.V."/>
            <person name="Kublanov I.V."/>
        </authorList>
    </citation>
    <scope>NUCLEOTIDE SEQUENCE [LARGE SCALE GENOMIC DNA]</scope>
    <source>
        <strain evidence="1 2">2918</strain>
    </source>
</reference>
<sequence length="77" mass="8978">MPVPWRTETVRRLAQKAYDSCDRLDFLILADALEEAGCQCAVTLQHLRGKHPHIRGCWVLEWLLEPERRKGRPPTRS</sequence>
<protein>
    <submittedName>
        <fullName evidence="1">Uncharacterized protein</fullName>
    </submittedName>
</protein>
<dbReference type="EMBL" id="JACEFB010000019">
    <property type="protein sequence ID" value="MBA2227797.1"/>
    <property type="molecule type" value="Genomic_DNA"/>
</dbReference>
<proteinExistence type="predicted"/>
<accession>A0A7V9ADG2</accession>
<evidence type="ECO:0000313" key="2">
    <source>
        <dbReference type="Proteomes" id="UP000542342"/>
    </source>
</evidence>
<dbReference type="Proteomes" id="UP000542342">
    <property type="component" value="Unassembled WGS sequence"/>
</dbReference>
<evidence type="ECO:0000313" key="1">
    <source>
        <dbReference type="EMBL" id="MBA2227797.1"/>
    </source>
</evidence>